<feature type="domain" description="PhoD-like phosphatase metallophosphatase" evidence="1">
    <location>
        <begin position="135"/>
        <end position="526"/>
    </location>
</feature>
<dbReference type="InterPro" id="IPR006311">
    <property type="entry name" value="TAT_signal"/>
</dbReference>
<dbReference type="Pfam" id="PF16655">
    <property type="entry name" value="PhoD_N"/>
    <property type="match status" value="1"/>
</dbReference>
<evidence type="ECO:0000313" key="3">
    <source>
        <dbReference type="EMBL" id="ODA29759.1"/>
    </source>
</evidence>
<dbReference type="OrthoDB" id="327733at2"/>
<evidence type="ECO:0000259" key="2">
    <source>
        <dbReference type="Pfam" id="PF16655"/>
    </source>
</evidence>
<sequence>MGISRRHFIQSVSGGIAATTLTGCFSSDKQAEIAFEHGVASGDPTQTAVILWTRVTTAANQVTVHWEVATDKSFSSISQQGQIITDGSRDFTVKVDADKLAPGTRYFYRFLCNGRYSPVGQTKTLSEGDIDAASLAVVSCSNYPAGYFNVYREIVNQHQNTPFDAVLHLGDYIYEYGSAGYATEDAEAMGRLPSKGKECLSLDDYRKRYGQYRSDPDLQALHASIPMIAVWDDHELANDAWKEGAENHDPSEGEFAVRRAAAAAAWVEWLPVRENTDSNMLIYRDFNFGNLIDLYMLDTRVIGRDKPLEYPASGDAAEVEKVIRESYSPNRQLLGDSQKQWLTERLASNDAKWSVLGQQVLMTKMNLPQNVLMAIFALLNAPAEQKADAMSAVAAAIQAYLQLEDKESVPHLPYNLDAWDGYYSDREWLFAQFEKNNKSLISLAGDTHNAWSGELKSQANNDIGVEFATSSVSSPGLEKYLAIDESALKEFEFTLPLLIKDLTYTDLSQRGFMAIHASHQQLTARWHFVSTVKSKDYSVSTKSVSTLDGLKVLSA</sequence>
<dbReference type="SUPFAM" id="SSF56300">
    <property type="entry name" value="Metallo-dependent phosphatases"/>
    <property type="match status" value="1"/>
</dbReference>
<proteinExistence type="predicted"/>
<evidence type="ECO:0000313" key="4">
    <source>
        <dbReference type="Proteomes" id="UP000094936"/>
    </source>
</evidence>
<dbReference type="InterPro" id="IPR018946">
    <property type="entry name" value="PhoD-like_MPP"/>
</dbReference>
<dbReference type="PANTHER" id="PTHR43606:SF2">
    <property type="entry name" value="ALKALINE PHOSPHATASE FAMILY PROTEIN (AFU_ORTHOLOGUE AFUA_5G03860)"/>
    <property type="match status" value="1"/>
</dbReference>
<dbReference type="Gene3D" id="3.60.21.70">
    <property type="entry name" value="PhoD-like phosphatase"/>
    <property type="match status" value="1"/>
</dbReference>
<dbReference type="Pfam" id="PF09423">
    <property type="entry name" value="PhoD"/>
    <property type="match status" value="1"/>
</dbReference>
<dbReference type="Proteomes" id="UP000094936">
    <property type="component" value="Unassembled WGS sequence"/>
</dbReference>
<dbReference type="AlphaFoldDB" id="A0A1C3E9B1"/>
<dbReference type="InterPro" id="IPR052900">
    <property type="entry name" value="Phospholipid_Metab_Enz"/>
</dbReference>
<reference evidence="3 4" key="1">
    <citation type="submission" date="2016-05" db="EMBL/GenBank/DDBJ databases">
        <title>Genomic Taxonomy of the Vibrionaceae.</title>
        <authorList>
            <person name="Gomez-Gil B."/>
            <person name="Enciso-Ibarra J."/>
        </authorList>
    </citation>
    <scope>NUCLEOTIDE SEQUENCE [LARGE SCALE GENOMIC DNA]</scope>
    <source>
        <strain evidence="3 4">CAIM 1920</strain>
    </source>
</reference>
<evidence type="ECO:0000259" key="1">
    <source>
        <dbReference type="Pfam" id="PF09423"/>
    </source>
</evidence>
<dbReference type="CDD" id="cd07389">
    <property type="entry name" value="MPP_PhoD"/>
    <property type="match status" value="1"/>
</dbReference>
<gene>
    <name evidence="3" type="ORF">A8L45_21775</name>
</gene>
<feature type="domain" description="Phospholipase D N-terminal" evidence="2">
    <location>
        <begin position="37"/>
        <end position="124"/>
    </location>
</feature>
<dbReference type="InterPro" id="IPR038607">
    <property type="entry name" value="PhoD-like_sf"/>
</dbReference>
<dbReference type="PROSITE" id="PS51318">
    <property type="entry name" value="TAT"/>
    <property type="match status" value="1"/>
</dbReference>
<comment type="caution">
    <text evidence="3">The sequence shown here is derived from an EMBL/GenBank/DDBJ whole genome shotgun (WGS) entry which is preliminary data.</text>
</comment>
<dbReference type="Gene3D" id="2.60.40.380">
    <property type="entry name" value="Purple acid phosphatase-like, N-terminal"/>
    <property type="match status" value="1"/>
</dbReference>
<organism evidence="3 4">
    <name type="scientific">Veronia pacifica</name>
    <dbReference type="NCBI Taxonomy" id="1080227"/>
    <lineage>
        <taxon>Bacteria</taxon>
        <taxon>Pseudomonadati</taxon>
        <taxon>Pseudomonadota</taxon>
        <taxon>Gammaproteobacteria</taxon>
        <taxon>Vibrionales</taxon>
        <taxon>Vibrionaceae</taxon>
        <taxon>Veronia</taxon>
    </lineage>
</organism>
<dbReference type="EMBL" id="LYBM01000064">
    <property type="protein sequence ID" value="ODA29759.1"/>
    <property type="molecule type" value="Genomic_DNA"/>
</dbReference>
<dbReference type="PANTHER" id="PTHR43606">
    <property type="entry name" value="PHOSPHATASE, PUTATIVE (AFU_ORTHOLOGUE AFUA_6G08710)-RELATED"/>
    <property type="match status" value="1"/>
</dbReference>
<keyword evidence="4" id="KW-1185">Reference proteome</keyword>
<dbReference type="PROSITE" id="PS51257">
    <property type="entry name" value="PROKAR_LIPOPROTEIN"/>
    <property type="match status" value="1"/>
</dbReference>
<dbReference type="STRING" id="1080227.A8L45_21775"/>
<dbReference type="InterPro" id="IPR029052">
    <property type="entry name" value="Metallo-depent_PP-like"/>
</dbReference>
<accession>A0A1C3E9B1</accession>
<dbReference type="InterPro" id="IPR032093">
    <property type="entry name" value="PhoD_N"/>
</dbReference>
<name>A0A1C3E9B1_9GAMM</name>
<dbReference type="RefSeq" id="WP_068905462.1">
    <property type="nucleotide sequence ID" value="NZ_JBHUIF010000009.1"/>
</dbReference>
<protein>
    <submittedName>
        <fullName evidence="3">Alkaline phosphatase</fullName>
    </submittedName>
</protein>